<dbReference type="InterPro" id="IPR006677">
    <property type="entry name" value="tRNA_intron_Endonuc_cat-like"/>
</dbReference>
<dbReference type="SUPFAM" id="SSF53032">
    <property type="entry name" value="tRNA-intron endonuclease catalytic domain-like"/>
    <property type="match status" value="1"/>
</dbReference>
<dbReference type="AlphaFoldDB" id="A0A4D9D5Q3"/>
<accession>A0A4D9D5Q3</accession>
<name>A0A4D9D5Q3_9STRA</name>
<dbReference type="EC" id="4.6.1.16" evidence="2"/>
<dbReference type="CDD" id="cd22363">
    <property type="entry name" value="tRNA-intron_lyase_C"/>
    <property type="match status" value="1"/>
</dbReference>
<feature type="compositionally biased region" description="Basic and acidic residues" evidence="6">
    <location>
        <begin position="511"/>
        <end position="525"/>
    </location>
</feature>
<feature type="compositionally biased region" description="Pro residues" evidence="6">
    <location>
        <begin position="219"/>
        <end position="228"/>
    </location>
</feature>
<feature type="region of interest" description="Disordered" evidence="6">
    <location>
        <begin position="209"/>
        <end position="384"/>
    </location>
</feature>
<dbReference type="Pfam" id="PF01974">
    <property type="entry name" value="tRNA_int_endo"/>
    <property type="match status" value="1"/>
</dbReference>
<feature type="compositionally biased region" description="Gly residues" evidence="6">
    <location>
        <begin position="283"/>
        <end position="292"/>
    </location>
</feature>
<feature type="compositionally biased region" description="Gly residues" evidence="6">
    <location>
        <begin position="301"/>
        <end position="312"/>
    </location>
</feature>
<reference evidence="8 9" key="1">
    <citation type="submission" date="2019-01" db="EMBL/GenBank/DDBJ databases">
        <title>Nuclear Genome Assembly of the Microalgal Biofuel strain Nannochloropsis salina CCMP1776.</title>
        <authorList>
            <person name="Hovde B."/>
        </authorList>
    </citation>
    <scope>NUCLEOTIDE SEQUENCE [LARGE SCALE GENOMIC DNA]</scope>
    <source>
        <strain evidence="8 9">CCMP1776</strain>
    </source>
</reference>
<dbReference type="InterPro" id="IPR011856">
    <property type="entry name" value="tRNA_endonuc-like_dom_sf"/>
</dbReference>
<dbReference type="PANTHER" id="PTHR13070:SF0">
    <property type="entry name" value="TRNA-SPLICING ENDONUCLEASE SUBUNIT SEN34"/>
    <property type="match status" value="1"/>
</dbReference>
<dbReference type="Gene3D" id="3.40.1350.10">
    <property type="match status" value="1"/>
</dbReference>
<dbReference type="PANTHER" id="PTHR13070">
    <property type="entry name" value="TRNA-SPLICING ENDONUCLEASE SUBUNIT SEN34-RELATED"/>
    <property type="match status" value="1"/>
</dbReference>
<dbReference type="OrthoDB" id="48041at2759"/>
<keyword evidence="3" id="KW-0819">tRNA processing</keyword>
<evidence type="ECO:0000256" key="2">
    <source>
        <dbReference type="ARBA" id="ARBA00012573"/>
    </source>
</evidence>
<comment type="caution">
    <text evidence="8">The sequence shown here is derived from an EMBL/GenBank/DDBJ whole genome shotgun (WGS) entry which is preliminary data.</text>
</comment>
<proteinExistence type="inferred from homology"/>
<evidence type="ECO:0000313" key="9">
    <source>
        <dbReference type="Proteomes" id="UP000355283"/>
    </source>
</evidence>
<evidence type="ECO:0000256" key="1">
    <source>
        <dbReference type="ARBA" id="ARBA00008078"/>
    </source>
</evidence>
<keyword evidence="4" id="KW-0456">Lyase</keyword>
<keyword evidence="9" id="KW-1185">Reference proteome</keyword>
<feature type="compositionally biased region" description="Basic and acidic residues" evidence="6">
    <location>
        <begin position="231"/>
        <end position="242"/>
    </location>
</feature>
<feature type="region of interest" description="Disordered" evidence="6">
    <location>
        <begin position="511"/>
        <end position="540"/>
    </location>
</feature>
<dbReference type="GO" id="GO:0000379">
    <property type="term" value="P:tRNA-type intron splice site recognition and cleavage"/>
    <property type="evidence" value="ECO:0007669"/>
    <property type="project" value="TreeGrafter"/>
</dbReference>
<evidence type="ECO:0000259" key="7">
    <source>
        <dbReference type="Pfam" id="PF01974"/>
    </source>
</evidence>
<dbReference type="GO" id="GO:0000213">
    <property type="term" value="F:tRNA-intron lyase activity"/>
    <property type="evidence" value="ECO:0007669"/>
    <property type="project" value="UniProtKB-EC"/>
</dbReference>
<evidence type="ECO:0000256" key="5">
    <source>
        <dbReference type="ARBA" id="ARBA00034031"/>
    </source>
</evidence>
<protein>
    <recommendedName>
        <fullName evidence="2">tRNA-intron lyase</fullName>
        <ecNumber evidence="2">4.6.1.16</ecNumber>
    </recommendedName>
</protein>
<dbReference type="Proteomes" id="UP000355283">
    <property type="component" value="Unassembled WGS sequence"/>
</dbReference>
<feature type="compositionally biased region" description="Low complexity" evidence="6">
    <location>
        <begin position="344"/>
        <end position="371"/>
    </location>
</feature>
<evidence type="ECO:0000313" key="8">
    <source>
        <dbReference type="EMBL" id="TFJ86706.1"/>
    </source>
</evidence>
<feature type="domain" description="tRNA intron endonuclease catalytic" evidence="7">
    <location>
        <begin position="434"/>
        <end position="507"/>
    </location>
</feature>
<evidence type="ECO:0000256" key="4">
    <source>
        <dbReference type="ARBA" id="ARBA00023239"/>
    </source>
</evidence>
<comment type="catalytic activity">
    <reaction evidence="5">
        <text>pretRNA = a 3'-half-tRNA molecule with a 5'-OH end + a 5'-half-tRNA molecule with a 2',3'-cyclic phosphate end + an intron with a 2',3'-cyclic phosphate and a 5'-hydroxyl terminus.</text>
        <dbReference type="EC" id="4.6.1.16"/>
    </reaction>
</comment>
<dbReference type="EMBL" id="SDOX01000007">
    <property type="protein sequence ID" value="TFJ86706.1"/>
    <property type="molecule type" value="Genomic_DNA"/>
</dbReference>
<feature type="compositionally biased region" description="Low complexity" evidence="6">
    <location>
        <begin position="209"/>
        <end position="218"/>
    </location>
</feature>
<comment type="similarity">
    <text evidence="1">Belongs to the tRNA-intron endonuclease family.</text>
</comment>
<dbReference type="GO" id="GO:0005634">
    <property type="term" value="C:nucleus"/>
    <property type="evidence" value="ECO:0007669"/>
    <property type="project" value="UniProtKB-ARBA"/>
</dbReference>
<evidence type="ECO:0000256" key="3">
    <source>
        <dbReference type="ARBA" id="ARBA00022694"/>
    </source>
</evidence>
<gene>
    <name evidence="8" type="ORF">NSK_001794</name>
</gene>
<organism evidence="8 9">
    <name type="scientific">Nannochloropsis salina CCMP1776</name>
    <dbReference type="NCBI Taxonomy" id="1027361"/>
    <lineage>
        <taxon>Eukaryota</taxon>
        <taxon>Sar</taxon>
        <taxon>Stramenopiles</taxon>
        <taxon>Ochrophyta</taxon>
        <taxon>Eustigmatophyceae</taxon>
        <taxon>Eustigmatales</taxon>
        <taxon>Monodopsidaceae</taxon>
        <taxon>Microchloropsis</taxon>
        <taxon>Microchloropsis salina</taxon>
    </lineage>
</organism>
<dbReference type="InterPro" id="IPR036167">
    <property type="entry name" value="tRNA_intron_Endo_cat-like_sf"/>
</dbReference>
<dbReference type="GO" id="GO:0003676">
    <property type="term" value="F:nucleic acid binding"/>
    <property type="evidence" value="ECO:0007669"/>
    <property type="project" value="InterPro"/>
</dbReference>
<sequence>MDDNTEEVINDSTVEIKLPTAQSEEIGANEPVEQLQRPIGTNKGKNDFVQRLPEEALSCSTHSTPLQQGKTTKINDEILSADPGSDPSLKKRERKDGTALVWDAATVLELRGKHRVLSRALGMGSIRVSAVQRAVPVAVMPSALSLMVDEGILRMGEEAPRADTDYFDKRVVDAAAVRAIEEEREENKRRRLEVVRQRAAEEQRALAAATGASLSLPTSLPPFLPPSPRRLTGEARGGEREAGGNGNEEGCQGVEENAGEEGRENGDGSEEEGEERGGREGGEGLMGGSGGGKGREQGEGAAEGEGQGGGKESSGKEEMVVEEASTAAPPAVENGAHADLTRTPPASSSLPPSLPPSFLSDSSSSSHPSSLNGPGTAPPPPPSAFAHLEQVAAQHLPPPRPLSSPPSLPPSLPLVRSLADMSGYHSLEERMLRAVYRDLWERGLTIGSGGAYGADFTAYEGDPMAFHSFAAVIVLPASSPLSARALSASVRLEQSVVKLLVYAVCHRREGEEEHMEGRGEKRTGEGGENGGEEGEKDVRMETSTFAEGKGKEGDVGTRAAITRFGWPRRSYVGGFMIEYMTLRFISVTRRME</sequence>
<evidence type="ECO:0000256" key="6">
    <source>
        <dbReference type="SAM" id="MobiDB-lite"/>
    </source>
</evidence>